<gene>
    <name evidence="1" type="ORF">BACCAP_02508</name>
</gene>
<evidence type="ECO:0000313" key="2">
    <source>
        <dbReference type="Proteomes" id="UP000003639"/>
    </source>
</evidence>
<keyword evidence="2" id="KW-1185">Reference proteome</keyword>
<comment type="caution">
    <text evidence="1">The sequence shown here is derived from an EMBL/GenBank/DDBJ whole genome shotgun (WGS) entry which is preliminary data.</text>
</comment>
<reference evidence="1 2" key="1">
    <citation type="submission" date="2007-04" db="EMBL/GenBank/DDBJ databases">
        <authorList>
            <person name="Fulton L."/>
            <person name="Clifton S."/>
            <person name="Fulton B."/>
            <person name="Xu J."/>
            <person name="Minx P."/>
            <person name="Pepin K.H."/>
            <person name="Johnson M."/>
            <person name="Thiruvilangam P."/>
            <person name="Bhonagiri V."/>
            <person name="Nash W.E."/>
            <person name="Mardis E.R."/>
            <person name="Wilson R.K."/>
        </authorList>
    </citation>
    <scope>NUCLEOTIDE SEQUENCE [LARGE SCALE GENOMIC DNA]</scope>
    <source>
        <strain evidence="1 2">ATCC 29799</strain>
    </source>
</reference>
<sequence>MKRIIDFIIFEICMADVDATLCKLLGKLFKGQLFFFTKIFQPLFCQRHPCFVIQHEFILLSVYKL</sequence>
<proteinExistence type="predicted"/>
<name>A6NWB5_9FIRM</name>
<accession>A6NWB5</accession>
<dbReference type="Proteomes" id="UP000003639">
    <property type="component" value="Unassembled WGS sequence"/>
</dbReference>
<dbReference type="AlphaFoldDB" id="A6NWB5"/>
<dbReference type="STRING" id="411467.BACCAP_02508"/>
<evidence type="ECO:0000313" key="1">
    <source>
        <dbReference type="EMBL" id="EDM99772.1"/>
    </source>
</evidence>
<dbReference type="EMBL" id="AAXG02000015">
    <property type="protein sequence ID" value="EDM99772.1"/>
    <property type="molecule type" value="Genomic_DNA"/>
</dbReference>
<protein>
    <submittedName>
        <fullName evidence="1">Uncharacterized protein</fullName>
    </submittedName>
</protein>
<reference evidence="1 2" key="2">
    <citation type="submission" date="2007-06" db="EMBL/GenBank/DDBJ databases">
        <title>Draft genome sequence of Pseudoflavonifractor capillosus ATCC 29799.</title>
        <authorList>
            <person name="Sudarsanam P."/>
            <person name="Ley R."/>
            <person name="Guruge J."/>
            <person name="Turnbaugh P.J."/>
            <person name="Mahowald M."/>
            <person name="Liep D."/>
            <person name="Gordon J."/>
        </authorList>
    </citation>
    <scope>NUCLEOTIDE SEQUENCE [LARGE SCALE GENOMIC DNA]</scope>
    <source>
        <strain evidence="1 2">ATCC 29799</strain>
    </source>
</reference>
<organism evidence="1 2">
    <name type="scientific">Pseudoflavonifractor capillosus ATCC 29799</name>
    <dbReference type="NCBI Taxonomy" id="411467"/>
    <lineage>
        <taxon>Bacteria</taxon>
        <taxon>Bacillati</taxon>
        <taxon>Bacillota</taxon>
        <taxon>Clostridia</taxon>
        <taxon>Eubacteriales</taxon>
        <taxon>Oscillospiraceae</taxon>
        <taxon>Pseudoflavonifractor</taxon>
    </lineage>
</organism>